<dbReference type="EMBL" id="BAABGA010000120">
    <property type="protein sequence ID" value="GAA4472907.1"/>
    <property type="molecule type" value="Genomic_DNA"/>
</dbReference>
<name>A0ABP8NU65_9BACT</name>
<organism evidence="2 3">
    <name type="scientific">Novipirellula rosea</name>
    <dbReference type="NCBI Taxonomy" id="1031540"/>
    <lineage>
        <taxon>Bacteria</taxon>
        <taxon>Pseudomonadati</taxon>
        <taxon>Planctomycetota</taxon>
        <taxon>Planctomycetia</taxon>
        <taxon>Pirellulales</taxon>
        <taxon>Pirellulaceae</taxon>
        <taxon>Novipirellula</taxon>
    </lineage>
</organism>
<proteinExistence type="predicted"/>
<dbReference type="RefSeq" id="WP_345328390.1">
    <property type="nucleotide sequence ID" value="NZ_BAABGA010000120.1"/>
</dbReference>
<evidence type="ECO:0000313" key="3">
    <source>
        <dbReference type="Proteomes" id="UP001500840"/>
    </source>
</evidence>
<sequence length="558" mass="60274">MKRSRTLQLYVAAVASGGGPRRGMLLMELVVALLVSSIIIAGLHASLAISVRSIPDSDGSTASALRGTRIADQFATELETAVHITERSATTIGFTVPDRDGDGFAERIRYAWTGTPGGPLTRQYNGSTPLTIADDVELFSLTPNFQSVAETYPSVGIEDTYESLLIDRSATSGLGNNEIKSDDWVGQHYAMTLPAGAYTWRPTRVQFRAQKSSFSFFYRTIRAQMLPASINLTPYGSSDEQETVYVLLSSYEWYEARFDKLDPHASGGGLCLVLDRNQSNSGVELQSTSDASGLLKSSNGGTSWSYNNGKSLVSRLYGKLTRASGSLSLSSNYLTSMGVTMRMKPNTPTLNWTIACLNHPELLSNKWETKFNANPTTVDVNGDAAGDWIVDDGDTFDADSLVDGVWRTNRTQLNSTPDCNFDTPTVVDVKFQNTSVGGNGATFKINAFRSGATCAPVLASLTKQSDGSQTLTLATKSSDANTRTLIKVPGLPNQPVYLHLILDPDTSSVSLSIDEVQYGTYALSPFESTDANRSACLGADVSDAEFSYARIRVMEPQP</sequence>
<comment type="caution">
    <text evidence="2">The sequence shown here is derived from an EMBL/GenBank/DDBJ whole genome shotgun (WGS) entry which is preliminary data.</text>
</comment>
<dbReference type="Proteomes" id="UP001500840">
    <property type="component" value="Unassembled WGS sequence"/>
</dbReference>
<protein>
    <submittedName>
        <fullName evidence="2">Uncharacterized protein</fullName>
    </submittedName>
</protein>
<keyword evidence="1" id="KW-0812">Transmembrane</keyword>
<keyword evidence="3" id="KW-1185">Reference proteome</keyword>
<gene>
    <name evidence="2" type="ORF">GCM10023156_70160</name>
</gene>
<keyword evidence="1" id="KW-0472">Membrane</keyword>
<accession>A0ABP8NU65</accession>
<feature type="transmembrane region" description="Helical" evidence="1">
    <location>
        <begin position="25"/>
        <end position="47"/>
    </location>
</feature>
<evidence type="ECO:0000256" key="1">
    <source>
        <dbReference type="SAM" id="Phobius"/>
    </source>
</evidence>
<evidence type="ECO:0000313" key="2">
    <source>
        <dbReference type="EMBL" id="GAA4472907.1"/>
    </source>
</evidence>
<reference evidence="3" key="1">
    <citation type="journal article" date="2019" name="Int. J. Syst. Evol. Microbiol.">
        <title>The Global Catalogue of Microorganisms (GCM) 10K type strain sequencing project: providing services to taxonomists for standard genome sequencing and annotation.</title>
        <authorList>
            <consortium name="The Broad Institute Genomics Platform"/>
            <consortium name="The Broad Institute Genome Sequencing Center for Infectious Disease"/>
            <person name="Wu L."/>
            <person name="Ma J."/>
        </authorList>
    </citation>
    <scope>NUCLEOTIDE SEQUENCE [LARGE SCALE GENOMIC DNA]</scope>
    <source>
        <strain evidence="3">JCM 17759</strain>
    </source>
</reference>
<keyword evidence="1" id="KW-1133">Transmembrane helix</keyword>